<sequence>MKVNAGIITSKLAESKEFYTEVLQFGVLFENEFYLLLSDPEGNPVISFLLPEHPSQQALFQKAFQGRGMYLTIEVADVDTFYKEIQQKKVPIKIELRDEPWGDRHFAIEDPNGIGIDIVHYTEPGA</sequence>
<dbReference type="EMBL" id="CP023777">
    <property type="protein sequence ID" value="ATL49761.1"/>
    <property type="molecule type" value="Genomic_DNA"/>
</dbReference>
<dbReference type="Gene3D" id="3.30.720.120">
    <property type="match status" value="1"/>
</dbReference>
<organism evidence="2 3">
    <name type="scientific">Chitinophaga caeni</name>
    <dbReference type="NCBI Taxonomy" id="2029983"/>
    <lineage>
        <taxon>Bacteria</taxon>
        <taxon>Pseudomonadati</taxon>
        <taxon>Bacteroidota</taxon>
        <taxon>Chitinophagia</taxon>
        <taxon>Chitinophagales</taxon>
        <taxon>Chitinophagaceae</taxon>
        <taxon>Chitinophaga</taxon>
    </lineage>
</organism>
<evidence type="ECO:0000259" key="1">
    <source>
        <dbReference type="PROSITE" id="PS51819"/>
    </source>
</evidence>
<dbReference type="InterPro" id="IPR037523">
    <property type="entry name" value="VOC_core"/>
</dbReference>
<feature type="domain" description="VOC" evidence="1">
    <location>
        <begin position="1"/>
        <end position="121"/>
    </location>
</feature>
<keyword evidence="3" id="KW-1185">Reference proteome</keyword>
<name>A0A291R0S9_9BACT</name>
<dbReference type="SUPFAM" id="SSF54593">
    <property type="entry name" value="Glyoxalase/Bleomycin resistance protein/Dihydroxybiphenyl dioxygenase"/>
    <property type="match status" value="1"/>
</dbReference>
<gene>
    <name evidence="2" type="ORF">COR50_07180</name>
</gene>
<dbReference type="PROSITE" id="PS51819">
    <property type="entry name" value="VOC"/>
    <property type="match status" value="1"/>
</dbReference>
<dbReference type="Proteomes" id="UP000220133">
    <property type="component" value="Chromosome"/>
</dbReference>
<dbReference type="Gene3D" id="3.30.720.110">
    <property type="match status" value="1"/>
</dbReference>
<reference evidence="2 3" key="1">
    <citation type="submission" date="2017-10" db="EMBL/GenBank/DDBJ databases">
        <title>Paenichitinophaga pekingensis gen. nov., sp. nov., isolated from activated sludge.</title>
        <authorList>
            <person name="Jin D."/>
            <person name="Kong X."/>
            <person name="Deng Y."/>
            <person name="Bai Z."/>
        </authorList>
    </citation>
    <scope>NUCLEOTIDE SEQUENCE [LARGE SCALE GENOMIC DNA]</scope>
    <source>
        <strain evidence="2 3">13</strain>
    </source>
</reference>
<dbReference type="AlphaFoldDB" id="A0A291R0S9"/>
<evidence type="ECO:0000313" key="3">
    <source>
        <dbReference type="Proteomes" id="UP000220133"/>
    </source>
</evidence>
<accession>A0A291R0S9</accession>
<evidence type="ECO:0000313" key="2">
    <source>
        <dbReference type="EMBL" id="ATL49761.1"/>
    </source>
</evidence>
<dbReference type="InterPro" id="IPR029068">
    <property type="entry name" value="Glyas_Bleomycin-R_OHBP_Dase"/>
</dbReference>
<dbReference type="Pfam" id="PF00903">
    <property type="entry name" value="Glyoxalase"/>
    <property type="match status" value="1"/>
</dbReference>
<proteinExistence type="predicted"/>
<protein>
    <submittedName>
        <fullName evidence="2">Glyoxalase</fullName>
    </submittedName>
</protein>
<dbReference type="OrthoDB" id="66829at2"/>
<dbReference type="InterPro" id="IPR004360">
    <property type="entry name" value="Glyas_Fos-R_dOase_dom"/>
</dbReference>
<dbReference type="KEGG" id="cbae:COR50_07180"/>